<dbReference type="Proteomes" id="UP000233551">
    <property type="component" value="Unassembled WGS sequence"/>
</dbReference>
<keyword evidence="3" id="KW-1185">Reference proteome</keyword>
<name>A0A2I0I7R4_PUNGR</name>
<evidence type="ECO:0000313" key="3">
    <source>
        <dbReference type="Proteomes" id="UP000233551"/>
    </source>
</evidence>
<evidence type="ECO:0000313" key="2">
    <source>
        <dbReference type="EMBL" id="PKI40011.1"/>
    </source>
</evidence>
<dbReference type="Gene3D" id="3.30.70.270">
    <property type="match status" value="1"/>
</dbReference>
<evidence type="ECO:0008006" key="4">
    <source>
        <dbReference type="Google" id="ProtNLM"/>
    </source>
</evidence>
<proteinExistence type="predicted"/>
<dbReference type="InterPro" id="IPR053134">
    <property type="entry name" value="RNA-dir_DNA_polymerase"/>
</dbReference>
<dbReference type="PANTHER" id="PTHR24559:SF457">
    <property type="entry name" value="RNA-DIRECTED DNA POLYMERASE HOMOLOG"/>
    <property type="match status" value="1"/>
</dbReference>
<reference evidence="2 3" key="1">
    <citation type="submission" date="2017-11" db="EMBL/GenBank/DDBJ databases">
        <title>De-novo sequencing of pomegranate (Punica granatum L.) genome.</title>
        <authorList>
            <person name="Akparov Z."/>
            <person name="Amiraslanov A."/>
            <person name="Hajiyeva S."/>
            <person name="Abbasov M."/>
            <person name="Kaur K."/>
            <person name="Hamwieh A."/>
            <person name="Solovyev V."/>
            <person name="Salamov A."/>
            <person name="Braich B."/>
            <person name="Kosarev P."/>
            <person name="Mahmoud A."/>
            <person name="Hajiyev E."/>
            <person name="Babayeva S."/>
            <person name="Izzatullayeva V."/>
            <person name="Mammadov A."/>
            <person name="Mammadov A."/>
            <person name="Sharifova S."/>
            <person name="Ojaghi J."/>
            <person name="Eynullazada K."/>
            <person name="Bayramov B."/>
            <person name="Abdulazimova A."/>
            <person name="Shahmuradov I."/>
        </authorList>
    </citation>
    <scope>NUCLEOTIDE SEQUENCE [LARGE SCALE GENOMIC DNA]</scope>
    <source>
        <strain evidence="3">cv. AG2017</strain>
        <tissue evidence="2">Leaf</tissue>
    </source>
</reference>
<organism evidence="2 3">
    <name type="scientific">Punica granatum</name>
    <name type="common">Pomegranate</name>
    <dbReference type="NCBI Taxonomy" id="22663"/>
    <lineage>
        <taxon>Eukaryota</taxon>
        <taxon>Viridiplantae</taxon>
        <taxon>Streptophyta</taxon>
        <taxon>Embryophyta</taxon>
        <taxon>Tracheophyta</taxon>
        <taxon>Spermatophyta</taxon>
        <taxon>Magnoliopsida</taxon>
        <taxon>eudicotyledons</taxon>
        <taxon>Gunneridae</taxon>
        <taxon>Pentapetalae</taxon>
        <taxon>rosids</taxon>
        <taxon>malvids</taxon>
        <taxon>Myrtales</taxon>
        <taxon>Lythraceae</taxon>
        <taxon>Punica</taxon>
    </lineage>
</organism>
<feature type="non-terminal residue" evidence="2">
    <location>
        <position position="263"/>
    </location>
</feature>
<comment type="caution">
    <text evidence="2">The sequence shown here is derived from an EMBL/GenBank/DDBJ whole genome shotgun (WGS) entry which is preliminary data.</text>
</comment>
<dbReference type="PANTHER" id="PTHR24559">
    <property type="entry name" value="TRANSPOSON TY3-I GAG-POL POLYPROTEIN"/>
    <property type="match status" value="1"/>
</dbReference>
<evidence type="ECO:0000256" key="1">
    <source>
        <dbReference type="SAM" id="MobiDB-lite"/>
    </source>
</evidence>
<dbReference type="EMBL" id="PGOL01003680">
    <property type="protein sequence ID" value="PKI40011.1"/>
    <property type="molecule type" value="Genomic_DNA"/>
</dbReference>
<sequence>MTTSPELGSGHMYSESSSQSKWRNTGIGGDLVFAPPVTRSCKLIVASISIVSQHTTGSSLGALWSHRFHNSSQHHCRCNDSNSSETRLGKSLPLYFGEGLDEDSCVPEIEESLHHLEHHQLTSVEPTEKINIGTAEEPRTLRIETGLDPAQKSRMIDFLTEYQEQRADFLLCIKEEIVKQIDVGFLEVCDYSEWVTNIVPVEKKNEKVSVCINNRELNKASPKDNFSLSHIDVLVDNTARHMQFSFMDGFSGYNQIQMVEEEK</sequence>
<gene>
    <name evidence="2" type="ORF">CRG98_039581</name>
</gene>
<feature type="region of interest" description="Disordered" evidence="1">
    <location>
        <begin position="1"/>
        <end position="21"/>
    </location>
</feature>
<accession>A0A2I0I7R4</accession>
<dbReference type="AlphaFoldDB" id="A0A2I0I7R4"/>
<dbReference type="SUPFAM" id="SSF56672">
    <property type="entry name" value="DNA/RNA polymerases"/>
    <property type="match status" value="1"/>
</dbReference>
<protein>
    <recommendedName>
        <fullName evidence="4">Reverse transcriptase domain-containing protein</fullName>
    </recommendedName>
</protein>
<dbReference type="InterPro" id="IPR043128">
    <property type="entry name" value="Rev_trsase/Diguanyl_cyclase"/>
</dbReference>
<dbReference type="Gene3D" id="3.10.10.10">
    <property type="entry name" value="HIV Type 1 Reverse Transcriptase, subunit A, domain 1"/>
    <property type="match status" value="1"/>
</dbReference>
<dbReference type="InterPro" id="IPR043502">
    <property type="entry name" value="DNA/RNA_pol_sf"/>
</dbReference>